<reference evidence="1 2" key="1">
    <citation type="journal article" date="2013" name="Environ. Microbiol.">
        <title>Complete genome, catabolic sub-proteomes and key-metabolites of Desulfobacula toluolica Tol2, a marine, aromatic compound-degrading, sulfate-reducing bacterium.</title>
        <authorList>
            <person name="Wohlbrand L."/>
            <person name="Jacob J.H."/>
            <person name="Kube M."/>
            <person name="Mussmann M."/>
            <person name="Jarling R."/>
            <person name="Beck A."/>
            <person name="Amann R."/>
            <person name="Wilkes H."/>
            <person name="Reinhardt R."/>
            <person name="Rabus R."/>
        </authorList>
    </citation>
    <scope>NUCLEOTIDE SEQUENCE [LARGE SCALE GENOMIC DNA]</scope>
    <source>
        <strain evidence="2">DSM 7467 / Tol2</strain>
    </source>
</reference>
<dbReference type="AlphaFoldDB" id="K0NDN2"/>
<dbReference type="HOGENOM" id="CLU_2522808_0_0_7"/>
<protein>
    <submittedName>
        <fullName evidence="1">Uncharacterized protein</fullName>
    </submittedName>
</protein>
<gene>
    <name evidence="1" type="ordered locus">TOL2_C08280</name>
</gene>
<proteinExistence type="predicted"/>
<sequence>MPKTRLNISIDQDLADFVKVYVQENRTTVADVMTQFVLALKRHAQGDSMEIILSNPDFSKALLDVQSNLRNGTSQWHTFEDIFK</sequence>
<evidence type="ECO:0000313" key="2">
    <source>
        <dbReference type="Proteomes" id="UP000007347"/>
    </source>
</evidence>
<dbReference type="RefSeq" id="WP_014956348.1">
    <property type="nucleotide sequence ID" value="NC_018645.1"/>
</dbReference>
<keyword evidence="2" id="KW-1185">Reference proteome</keyword>
<evidence type="ECO:0000313" key="1">
    <source>
        <dbReference type="EMBL" id="CCK78996.1"/>
    </source>
</evidence>
<organism evidence="1 2">
    <name type="scientific">Desulfobacula toluolica (strain DSM 7467 / Tol2)</name>
    <dbReference type="NCBI Taxonomy" id="651182"/>
    <lineage>
        <taxon>Bacteria</taxon>
        <taxon>Pseudomonadati</taxon>
        <taxon>Thermodesulfobacteriota</taxon>
        <taxon>Desulfobacteria</taxon>
        <taxon>Desulfobacterales</taxon>
        <taxon>Desulfobacteraceae</taxon>
        <taxon>Desulfobacula</taxon>
    </lineage>
</organism>
<dbReference type="Proteomes" id="UP000007347">
    <property type="component" value="Chromosome"/>
</dbReference>
<dbReference type="OrthoDB" id="5519575at2"/>
<dbReference type="EMBL" id="FO203503">
    <property type="protein sequence ID" value="CCK78996.1"/>
    <property type="molecule type" value="Genomic_DNA"/>
</dbReference>
<dbReference type="KEGG" id="dto:TOL2_C08280"/>
<name>K0NDN2_DESTT</name>
<dbReference type="STRING" id="651182.TOL2_C08280"/>
<accession>K0NDN2</accession>